<evidence type="ECO:0000313" key="2">
    <source>
        <dbReference type="EMBL" id="MPC37472.1"/>
    </source>
</evidence>
<keyword evidence="3" id="KW-1185">Reference proteome</keyword>
<evidence type="ECO:0000313" key="3">
    <source>
        <dbReference type="Proteomes" id="UP000324222"/>
    </source>
</evidence>
<dbReference type="AlphaFoldDB" id="A0A5B7ET81"/>
<name>A0A5B7ET81_PORTR</name>
<proteinExistence type="predicted"/>
<organism evidence="2 3">
    <name type="scientific">Portunus trituberculatus</name>
    <name type="common">Swimming crab</name>
    <name type="synonym">Neptunus trituberculatus</name>
    <dbReference type="NCBI Taxonomy" id="210409"/>
    <lineage>
        <taxon>Eukaryota</taxon>
        <taxon>Metazoa</taxon>
        <taxon>Ecdysozoa</taxon>
        <taxon>Arthropoda</taxon>
        <taxon>Crustacea</taxon>
        <taxon>Multicrustacea</taxon>
        <taxon>Malacostraca</taxon>
        <taxon>Eumalacostraca</taxon>
        <taxon>Eucarida</taxon>
        <taxon>Decapoda</taxon>
        <taxon>Pleocyemata</taxon>
        <taxon>Brachyura</taxon>
        <taxon>Eubrachyura</taxon>
        <taxon>Portunoidea</taxon>
        <taxon>Portunidae</taxon>
        <taxon>Portuninae</taxon>
        <taxon>Portunus</taxon>
    </lineage>
</organism>
<dbReference type="EMBL" id="VSRR010003791">
    <property type="protein sequence ID" value="MPC37472.1"/>
    <property type="molecule type" value="Genomic_DNA"/>
</dbReference>
<comment type="caution">
    <text evidence="2">The sequence shown here is derived from an EMBL/GenBank/DDBJ whole genome shotgun (WGS) entry which is preliminary data.</text>
</comment>
<sequence>MRLVSLGVWVSGGLSCTVTGYMQSRSCIHSQMSGRVRARPCPPPRGEEEAGRIPLREIVKAKNVEKQEGEVAWYKRAAVIQRTCYRDGNQKGLDAFWRTLCGSCAGVVATVGAEIITVEAKDRAYPTTTTTTS</sequence>
<accession>A0A5B7ET81</accession>
<reference evidence="2 3" key="1">
    <citation type="submission" date="2019-05" db="EMBL/GenBank/DDBJ databases">
        <title>Another draft genome of Portunus trituberculatus and its Hox gene families provides insights of decapod evolution.</title>
        <authorList>
            <person name="Jeong J.-H."/>
            <person name="Song I."/>
            <person name="Kim S."/>
            <person name="Choi T."/>
            <person name="Kim D."/>
            <person name="Ryu S."/>
            <person name="Kim W."/>
        </authorList>
    </citation>
    <scope>NUCLEOTIDE SEQUENCE [LARGE SCALE GENOMIC DNA]</scope>
    <source>
        <tissue evidence="2">Muscle</tissue>
    </source>
</reference>
<dbReference type="PROSITE" id="PS51257">
    <property type="entry name" value="PROKAR_LIPOPROTEIN"/>
    <property type="match status" value="1"/>
</dbReference>
<dbReference type="Proteomes" id="UP000324222">
    <property type="component" value="Unassembled WGS sequence"/>
</dbReference>
<evidence type="ECO:0000256" key="1">
    <source>
        <dbReference type="SAM" id="SignalP"/>
    </source>
</evidence>
<feature type="chain" id="PRO_5022701508" evidence="1">
    <location>
        <begin position="16"/>
        <end position="133"/>
    </location>
</feature>
<gene>
    <name evidence="2" type="ORF">E2C01_030953</name>
</gene>
<feature type="signal peptide" evidence="1">
    <location>
        <begin position="1"/>
        <end position="15"/>
    </location>
</feature>
<protein>
    <submittedName>
        <fullName evidence="2">Uncharacterized protein</fullName>
    </submittedName>
</protein>
<keyword evidence="1" id="KW-0732">Signal</keyword>